<dbReference type="NCBIfam" id="TIGR04056">
    <property type="entry name" value="OMP_RagA_SusC"/>
    <property type="match status" value="1"/>
</dbReference>
<dbReference type="PANTHER" id="PTHR30069">
    <property type="entry name" value="TONB-DEPENDENT OUTER MEMBRANE RECEPTOR"/>
    <property type="match status" value="1"/>
</dbReference>
<dbReference type="AlphaFoldDB" id="A0A927GDR7"/>
<evidence type="ECO:0000313" key="12">
    <source>
        <dbReference type="Proteomes" id="UP000653797"/>
    </source>
</evidence>
<evidence type="ECO:0000259" key="10">
    <source>
        <dbReference type="Pfam" id="PF07715"/>
    </source>
</evidence>
<keyword evidence="12" id="KW-1185">Reference proteome</keyword>
<keyword evidence="4 8" id="KW-0812">Transmembrane</keyword>
<dbReference type="Gene3D" id="2.170.130.10">
    <property type="entry name" value="TonB-dependent receptor, plug domain"/>
    <property type="match status" value="1"/>
</dbReference>
<dbReference type="FunFam" id="2.170.130.10:FF:000003">
    <property type="entry name" value="SusC/RagA family TonB-linked outer membrane protein"/>
    <property type="match status" value="1"/>
</dbReference>
<accession>A0A927GDR7</accession>
<dbReference type="InterPro" id="IPR036942">
    <property type="entry name" value="Beta-barrel_TonB_sf"/>
</dbReference>
<comment type="subcellular location">
    <subcellularLocation>
        <location evidence="1 8">Cell outer membrane</location>
        <topology evidence="1 8">Multi-pass membrane protein</topology>
    </subcellularLocation>
</comment>
<keyword evidence="7 8" id="KW-0998">Cell outer membrane</keyword>
<comment type="caution">
    <text evidence="11">The sequence shown here is derived from an EMBL/GenBank/DDBJ whole genome shotgun (WGS) entry which is preliminary data.</text>
</comment>
<dbReference type="InterPro" id="IPR023997">
    <property type="entry name" value="TonB-dep_OMP_SusC/RagA_CS"/>
</dbReference>
<keyword evidence="6 8" id="KW-0472">Membrane</keyword>
<dbReference type="Gene3D" id="2.40.170.20">
    <property type="entry name" value="TonB-dependent receptor, beta-barrel domain"/>
    <property type="match status" value="1"/>
</dbReference>
<dbReference type="Proteomes" id="UP000653797">
    <property type="component" value="Unassembled WGS sequence"/>
</dbReference>
<feature type="domain" description="TonB-dependent receptor plug" evidence="10">
    <location>
        <begin position="139"/>
        <end position="246"/>
    </location>
</feature>
<evidence type="ECO:0000256" key="3">
    <source>
        <dbReference type="ARBA" id="ARBA00022452"/>
    </source>
</evidence>
<dbReference type="Gene3D" id="2.60.40.1120">
    <property type="entry name" value="Carboxypeptidase-like, regulatory domain"/>
    <property type="match status" value="1"/>
</dbReference>
<dbReference type="InterPro" id="IPR037066">
    <property type="entry name" value="Plug_dom_sf"/>
</dbReference>
<dbReference type="Pfam" id="PF13715">
    <property type="entry name" value="CarbopepD_reg_2"/>
    <property type="match status" value="1"/>
</dbReference>
<evidence type="ECO:0000256" key="8">
    <source>
        <dbReference type="PROSITE-ProRule" id="PRU01360"/>
    </source>
</evidence>
<dbReference type="SUPFAM" id="SSF56935">
    <property type="entry name" value="Porins"/>
    <property type="match status" value="1"/>
</dbReference>
<comment type="similarity">
    <text evidence="8">Belongs to the TonB-dependent receptor family.</text>
</comment>
<evidence type="ECO:0000256" key="4">
    <source>
        <dbReference type="ARBA" id="ARBA00022692"/>
    </source>
</evidence>
<dbReference type="Pfam" id="PF07715">
    <property type="entry name" value="Plug"/>
    <property type="match status" value="1"/>
</dbReference>
<dbReference type="PROSITE" id="PS52016">
    <property type="entry name" value="TONB_DEPENDENT_REC_3"/>
    <property type="match status" value="1"/>
</dbReference>
<feature type="signal peptide" evidence="9">
    <location>
        <begin position="1"/>
        <end position="46"/>
    </location>
</feature>
<dbReference type="InterPro" id="IPR008969">
    <property type="entry name" value="CarboxyPept-like_regulatory"/>
</dbReference>
<protein>
    <submittedName>
        <fullName evidence="11">TonB-dependent receptor</fullName>
    </submittedName>
</protein>
<evidence type="ECO:0000256" key="1">
    <source>
        <dbReference type="ARBA" id="ARBA00004571"/>
    </source>
</evidence>
<evidence type="ECO:0000256" key="6">
    <source>
        <dbReference type="ARBA" id="ARBA00023136"/>
    </source>
</evidence>
<evidence type="ECO:0000256" key="9">
    <source>
        <dbReference type="SAM" id="SignalP"/>
    </source>
</evidence>
<keyword evidence="3 8" id="KW-1134">Transmembrane beta strand</keyword>
<dbReference type="InterPro" id="IPR012910">
    <property type="entry name" value="Plug_dom"/>
</dbReference>
<dbReference type="GO" id="GO:0009279">
    <property type="term" value="C:cell outer membrane"/>
    <property type="evidence" value="ECO:0007669"/>
    <property type="project" value="UniProtKB-SubCell"/>
</dbReference>
<dbReference type="NCBIfam" id="TIGR04057">
    <property type="entry name" value="SusC_RagA_signa"/>
    <property type="match status" value="1"/>
</dbReference>
<dbReference type="InterPro" id="IPR039426">
    <property type="entry name" value="TonB-dep_rcpt-like"/>
</dbReference>
<keyword evidence="5 9" id="KW-0732">Signal</keyword>
<keyword evidence="11" id="KW-0675">Receptor</keyword>
<dbReference type="GO" id="GO:0015344">
    <property type="term" value="F:siderophore uptake transmembrane transporter activity"/>
    <property type="evidence" value="ECO:0007669"/>
    <property type="project" value="TreeGrafter"/>
</dbReference>
<evidence type="ECO:0000256" key="5">
    <source>
        <dbReference type="ARBA" id="ARBA00022729"/>
    </source>
</evidence>
<gene>
    <name evidence="11" type="ORF">IC230_13095</name>
</gene>
<organism evidence="11 12">
    <name type="scientific">Spirosoma validum</name>
    <dbReference type="NCBI Taxonomy" id="2771355"/>
    <lineage>
        <taxon>Bacteria</taxon>
        <taxon>Pseudomonadati</taxon>
        <taxon>Bacteroidota</taxon>
        <taxon>Cytophagia</taxon>
        <taxon>Cytophagales</taxon>
        <taxon>Cytophagaceae</taxon>
        <taxon>Spirosoma</taxon>
    </lineage>
</organism>
<sequence length="1105" mass="121659">MQKQFTCPQVRNIREDTFSSDANRSRRNAFCLVLLLSLLSSFAVHAQTRVTGKVLDAQGIALPGVSIVVKGTTTGTVSTADGGYALNVPNRNSTLVFSYIGFLTQEIPVNGRSEINLTLASDDKMLSEVIVVGYGEQKKETVTGAVATVKGTDLVKSPAVNLTNSIAGRMPGVIATNRSGEPGADGSAIRIRGSNTLGNNDALIVIDGVPARAGGIDRLNPADIESISVLKDASAAIYGSRAANGVILVTTKRGKSGKPELSYNFNQGFAQATTIPKMASAAEYAQLNNEMNLYQNVKPQYWKDASAAFATTGSYTQPDGTITKAAYTSDEIRKFQDGSDPWKYPNTNWFDATLKPWSPQSRHTLQLVGGSDNIKYLVSANYQNQDAYYKNSATGYKQYDFRLNLDAKISKHINLVTGVVGRQENRFYPTVGAGDIFRMLMRGYPNKPAFWPTGQPAPDIENGQQPVLITTSATGYNRDTRYYVQSNATVNITNPWIPGLKFSGSVALDKYIQQVKNWQTPWFVYSWDYTSYDANKQPILQRVQKGPAQATLNQYSNDQFNSLLSGILTYDHTFGGSHAVTLLAGITKEQSDGNGFFAYRRYFASTAVDQLFAGGSNEKNSGNNTDTPLYQRARMSYFGRAAYNYKEKYLAEFLWRYDGSYMFPASSRWGFFPGVTAGWRISEEDFFKKSLSAISSLKLRASWGQLGNDQVYFNGRLREYDYLPTYAYGDVVNANWGYVVGNQVAQTLYENGVPNTSLTWEVANNADIGLEGSALNGKVFFEFDVFQNKRSNILWRKSASIPQTTGATLPATNIGKVSNTGYEFRVGYNGQAGEVKYSVSVNGGYAKNTITFWDETPGAPEWQRSTGKPIPSDVNDPNQVNGTLMYQYDGIFSTQQEITDNKVDYSGVGASTLRPGDMRLKDIDGNGKIDAQDRVRSDKNNQPRFQGGLNATARWKGFDFSILFQASTGGQIFLQTESGTIGNFLKYNYDHRWTVDNPSTVDPRIVDRSNQYFSNGTTYWLKSTDYVRLKNVELGYTLPANIANKIGLSNLRVYVNGLNLATYAPALKGILDPESTSGASGTSNTTNGQYYPQARIINTGLSLSF</sequence>
<evidence type="ECO:0000313" key="11">
    <source>
        <dbReference type="EMBL" id="MBD2753835.1"/>
    </source>
</evidence>
<dbReference type="SUPFAM" id="SSF49464">
    <property type="entry name" value="Carboxypeptidase regulatory domain-like"/>
    <property type="match status" value="1"/>
</dbReference>
<feature type="chain" id="PRO_5037504287" evidence="9">
    <location>
        <begin position="47"/>
        <end position="1105"/>
    </location>
</feature>
<dbReference type="PANTHER" id="PTHR30069:SF29">
    <property type="entry name" value="HEMOGLOBIN AND HEMOGLOBIN-HAPTOGLOBIN-BINDING PROTEIN 1-RELATED"/>
    <property type="match status" value="1"/>
</dbReference>
<evidence type="ECO:0000256" key="7">
    <source>
        <dbReference type="ARBA" id="ARBA00023237"/>
    </source>
</evidence>
<proteinExistence type="inferred from homology"/>
<dbReference type="InterPro" id="IPR023996">
    <property type="entry name" value="TonB-dep_OMP_SusC/RagA"/>
</dbReference>
<dbReference type="GO" id="GO:0044718">
    <property type="term" value="P:siderophore transmembrane transport"/>
    <property type="evidence" value="ECO:0007669"/>
    <property type="project" value="TreeGrafter"/>
</dbReference>
<keyword evidence="2 8" id="KW-0813">Transport</keyword>
<evidence type="ECO:0000256" key="2">
    <source>
        <dbReference type="ARBA" id="ARBA00022448"/>
    </source>
</evidence>
<dbReference type="RefSeq" id="WP_191039482.1">
    <property type="nucleotide sequence ID" value="NZ_JACXAA010000004.1"/>
</dbReference>
<dbReference type="EMBL" id="JACXAA010000004">
    <property type="protein sequence ID" value="MBD2753835.1"/>
    <property type="molecule type" value="Genomic_DNA"/>
</dbReference>
<reference evidence="11" key="1">
    <citation type="submission" date="2020-09" db="EMBL/GenBank/DDBJ databases">
        <authorList>
            <person name="Kim M.K."/>
        </authorList>
    </citation>
    <scope>NUCLEOTIDE SEQUENCE</scope>
    <source>
        <strain evidence="11">BT704</strain>
    </source>
</reference>
<name>A0A927GDR7_9BACT</name>